<evidence type="ECO:0000256" key="5">
    <source>
        <dbReference type="ARBA" id="ARBA00023172"/>
    </source>
</evidence>
<dbReference type="GO" id="GO:0004803">
    <property type="term" value="F:transposase activity"/>
    <property type="evidence" value="ECO:0007669"/>
    <property type="project" value="UniProtKB-UniRule"/>
</dbReference>
<feature type="region of interest" description="Disordered" evidence="7">
    <location>
        <begin position="54"/>
        <end position="75"/>
    </location>
</feature>
<comment type="function">
    <text evidence="1 6">Required for the transposition of the insertion element.</text>
</comment>
<evidence type="ECO:0000256" key="4">
    <source>
        <dbReference type="ARBA" id="ARBA00023125"/>
    </source>
</evidence>
<keyword evidence="3 6" id="KW-0815">Transposition</keyword>
<keyword evidence="9" id="KW-1185">Reference proteome</keyword>
<evidence type="ECO:0000313" key="8">
    <source>
        <dbReference type="EMBL" id="BBK25019.1"/>
    </source>
</evidence>
<feature type="compositionally biased region" description="Basic and acidic residues" evidence="7">
    <location>
        <begin position="54"/>
        <end position="68"/>
    </location>
</feature>
<evidence type="ECO:0000256" key="7">
    <source>
        <dbReference type="SAM" id="MobiDB-lite"/>
    </source>
</evidence>
<evidence type="ECO:0000256" key="3">
    <source>
        <dbReference type="ARBA" id="ARBA00022578"/>
    </source>
</evidence>
<evidence type="ECO:0000256" key="1">
    <source>
        <dbReference type="ARBA" id="ARBA00002190"/>
    </source>
</evidence>
<evidence type="ECO:0000256" key="6">
    <source>
        <dbReference type="RuleBase" id="RU365089"/>
    </source>
</evidence>
<dbReference type="GeneID" id="92716166"/>
<gene>
    <name evidence="8" type="ORF">Dia5BBH33_09540</name>
</gene>
<dbReference type="GO" id="GO:0006313">
    <property type="term" value="P:DNA transposition"/>
    <property type="evidence" value="ECO:0007669"/>
    <property type="project" value="UniProtKB-UniRule"/>
</dbReference>
<evidence type="ECO:0000256" key="2">
    <source>
        <dbReference type="ARBA" id="ARBA00010961"/>
    </source>
</evidence>
<dbReference type="OrthoDB" id="1625550at2"/>
<protein>
    <recommendedName>
        <fullName evidence="6">Mutator family transposase</fullName>
    </recommendedName>
</protein>
<proteinExistence type="inferred from homology"/>
<reference evidence="9" key="1">
    <citation type="submission" date="2019-05" db="EMBL/GenBank/DDBJ databases">
        <title>Complete genome sequencing of Dialister sp. strain 5BBH33.</title>
        <authorList>
            <person name="Sakamoto M."/>
            <person name="Murakami T."/>
            <person name="Mori H."/>
        </authorList>
    </citation>
    <scope>NUCLEOTIDE SEQUENCE [LARGE SCALE GENOMIC DNA]</scope>
    <source>
        <strain evidence="9">5BBH33</strain>
    </source>
</reference>
<evidence type="ECO:0000313" key="9">
    <source>
        <dbReference type="Proteomes" id="UP000320585"/>
    </source>
</evidence>
<dbReference type="RefSeq" id="WP_143332492.1">
    <property type="nucleotide sequence ID" value="NZ_AP019697.1"/>
</dbReference>
<dbReference type="PROSITE" id="PS01007">
    <property type="entry name" value="TRANSPOSASE_MUTATOR"/>
    <property type="match status" value="1"/>
</dbReference>
<keyword evidence="5 6" id="KW-0233">DNA recombination</keyword>
<dbReference type="GO" id="GO:0003677">
    <property type="term" value="F:DNA binding"/>
    <property type="evidence" value="ECO:0007669"/>
    <property type="project" value="UniProtKB-UniRule"/>
</dbReference>
<dbReference type="PANTHER" id="PTHR33217:SF8">
    <property type="entry name" value="MUTATOR FAMILY TRANSPOSASE"/>
    <property type="match status" value="1"/>
</dbReference>
<sequence>MAKCKTPPTTPGEQIAQQILNNYDIKSAEDVQDVLKQIFGPIFESMLKGEMENHLGHKKHERSEDGDNVRNGYSSKTLKTSLGEVPIRVPRDRQSTFEPQIIKKHQRDVSSIEGKVLAMYARGMSQRDIAATIEDIYGFQMSHEQISTITGCVMEEVEAWRNRPLQSFYPFAFVDCIYVSLRTEYGVQQVAVYVMLAYDVNGCKDVLALWINETESKHAWMQIFDELRARGVKDLGILSMDGVSGLEEGAKAVFPHATVQRCIVHLIRNSIRYIPRKQWSAFTKQLKLIYGAINVKQARQEFEKFKTDRQAYPGAVSVWENNFSHVEQLYNYGSAVRKIMYTTNAIESVNSSFRKVTKKGAFPKEDAVFKIFYLRIQELYKKWKGRHVANWAMVRNQLLMDDRMSQLMQQYDVAY</sequence>
<dbReference type="NCBIfam" id="NF033543">
    <property type="entry name" value="transpos_IS256"/>
    <property type="match status" value="1"/>
</dbReference>
<organism evidence="8 9">
    <name type="scientific">Dialister hominis</name>
    <dbReference type="NCBI Taxonomy" id="2582419"/>
    <lineage>
        <taxon>Bacteria</taxon>
        <taxon>Bacillati</taxon>
        <taxon>Bacillota</taxon>
        <taxon>Negativicutes</taxon>
        <taxon>Veillonellales</taxon>
        <taxon>Veillonellaceae</taxon>
        <taxon>Dialister</taxon>
    </lineage>
</organism>
<keyword evidence="6" id="KW-0814">Transposable element</keyword>
<dbReference type="Proteomes" id="UP000320585">
    <property type="component" value="Chromosome"/>
</dbReference>
<dbReference type="KEGG" id="dho:Dia5BBH33_09540"/>
<accession>A0A8D4UUA5</accession>
<comment type="similarity">
    <text evidence="2 6">Belongs to the transposase mutator family.</text>
</comment>
<dbReference type="PANTHER" id="PTHR33217">
    <property type="entry name" value="TRANSPOSASE FOR INSERTION SEQUENCE ELEMENT IS1081"/>
    <property type="match status" value="1"/>
</dbReference>
<dbReference type="InterPro" id="IPR001207">
    <property type="entry name" value="Transposase_mutator"/>
</dbReference>
<keyword evidence="4 6" id="KW-0238">DNA-binding</keyword>
<name>A0A8D4UUA5_9FIRM</name>
<dbReference type="AlphaFoldDB" id="A0A8D4UUA5"/>
<dbReference type="EMBL" id="AP019697">
    <property type="protein sequence ID" value="BBK25019.1"/>
    <property type="molecule type" value="Genomic_DNA"/>
</dbReference>
<dbReference type="Pfam" id="PF00872">
    <property type="entry name" value="Transposase_mut"/>
    <property type="match status" value="1"/>
</dbReference>